<evidence type="ECO:0000313" key="3">
    <source>
        <dbReference type="Proteomes" id="UP000593994"/>
    </source>
</evidence>
<feature type="transmembrane region" description="Helical" evidence="1">
    <location>
        <begin position="96"/>
        <end position="115"/>
    </location>
</feature>
<dbReference type="AlphaFoldDB" id="A0A7S7LXH0"/>
<sequence>MKTISMVRGVQSSIYRMILLGIGILVLLKYKDSEFALFIFLGVLITIIIALNALIGIAGSVLFNSSYEASLKEYGMRISIFFTDKKSDGFIHQIRASLLAVVGLIIYPIALIITIKELFGSSSSDTAEYDTQRESEITKINQEEANDITIKTKHKKWMIDAGVFSKYYFENKDEAFRYAINNNLDKPEKILI</sequence>
<keyword evidence="1" id="KW-0812">Transmembrane</keyword>
<evidence type="ECO:0000313" key="2">
    <source>
        <dbReference type="EMBL" id="QOY53221.1"/>
    </source>
</evidence>
<feature type="transmembrane region" description="Helical" evidence="1">
    <location>
        <begin position="12"/>
        <end position="30"/>
    </location>
</feature>
<evidence type="ECO:0000256" key="1">
    <source>
        <dbReference type="SAM" id="Phobius"/>
    </source>
</evidence>
<reference evidence="2 3" key="1">
    <citation type="submission" date="2020-05" db="EMBL/GenBank/DDBJ databases">
        <title>Sulfurimonas marisnigri, sp. nov., and Sulfurimonas baltica, sp. nov., manganese oxide reducing chemolithoautotrophs of the class Epsilonproteobacteria isolated from the pelagic redoxclines of the Black and Baltic Seas and emended description of the genus Sulfurimonas.</title>
        <authorList>
            <person name="Henkel J.V."/>
            <person name="Laudan C."/>
            <person name="Werner J."/>
            <person name="Neu T."/>
            <person name="Plewe S."/>
            <person name="Sproer C."/>
            <person name="Bunk B."/>
            <person name="Schulz-Vogt H.N."/>
        </authorList>
    </citation>
    <scope>NUCLEOTIDE SEQUENCE [LARGE SCALE GENOMIC DNA]</scope>
    <source>
        <strain evidence="2 3">GD2</strain>
    </source>
</reference>
<proteinExistence type="predicted"/>
<dbReference type="RefSeq" id="WP_194372057.1">
    <property type="nucleotide sequence ID" value="NZ_CP054492.1"/>
</dbReference>
<name>A0A7S7LXH0_9BACT</name>
<dbReference type="Proteomes" id="UP000593994">
    <property type="component" value="Chromosome"/>
</dbReference>
<gene>
    <name evidence="2" type="ORF">HUE88_05955</name>
</gene>
<dbReference type="KEGG" id="sbal:HUE88_05955"/>
<feature type="transmembrane region" description="Helical" evidence="1">
    <location>
        <begin position="36"/>
        <end position="63"/>
    </location>
</feature>
<dbReference type="EMBL" id="CP054492">
    <property type="protein sequence ID" value="QOY53221.1"/>
    <property type="molecule type" value="Genomic_DNA"/>
</dbReference>
<keyword evidence="3" id="KW-1185">Reference proteome</keyword>
<keyword evidence="1" id="KW-0472">Membrane</keyword>
<protein>
    <submittedName>
        <fullName evidence="2">Uncharacterized protein</fullName>
    </submittedName>
</protein>
<keyword evidence="1" id="KW-1133">Transmembrane helix</keyword>
<accession>A0A7S7LXH0</accession>
<organism evidence="2 3">
    <name type="scientific">Candidatus Sulfurimonas baltica</name>
    <dbReference type="NCBI Taxonomy" id="2740404"/>
    <lineage>
        <taxon>Bacteria</taxon>
        <taxon>Pseudomonadati</taxon>
        <taxon>Campylobacterota</taxon>
        <taxon>Epsilonproteobacteria</taxon>
        <taxon>Campylobacterales</taxon>
        <taxon>Sulfurimonadaceae</taxon>
        <taxon>Sulfurimonas</taxon>
    </lineage>
</organism>